<evidence type="ECO:0000313" key="1">
    <source>
        <dbReference type="EMBL" id="SFU73960.1"/>
    </source>
</evidence>
<protein>
    <submittedName>
        <fullName evidence="1">Uncharacterized protein</fullName>
    </submittedName>
</protein>
<dbReference type="Proteomes" id="UP000182649">
    <property type="component" value="Unassembled WGS sequence"/>
</dbReference>
<evidence type="ECO:0000313" key="2">
    <source>
        <dbReference type="Proteomes" id="UP000182649"/>
    </source>
</evidence>
<organism evidence="1 2">
    <name type="scientific">Nitrosospira multiformis</name>
    <dbReference type="NCBI Taxonomy" id="1231"/>
    <lineage>
        <taxon>Bacteria</taxon>
        <taxon>Pseudomonadati</taxon>
        <taxon>Pseudomonadota</taxon>
        <taxon>Betaproteobacteria</taxon>
        <taxon>Nitrosomonadales</taxon>
        <taxon>Nitrosomonadaceae</taxon>
        <taxon>Nitrosospira</taxon>
    </lineage>
</organism>
<sequence>MRRVRVVVGHLRPQIAPIIADVHVDTLGGKRIGVATLLRHMFRGNAVLGQVG</sequence>
<accession>A0A1I7IM04</accession>
<proteinExistence type="predicted"/>
<dbReference type="EMBL" id="FPBZ01000021">
    <property type="protein sequence ID" value="SFU73960.1"/>
    <property type="molecule type" value="Genomic_DNA"/>
</dbReference>
<reference evidence="2" key="1">
    <citation type="submission" date="2016-10" db="EMBL/GenBank/DDBJ databases">
        <authorList>
            <person name="Varghese N."/>
            <person name="Submissions S."/>
        </authorList>
    </citation>
    <scope>NUCLEOTIDE SEQUENCE [LARGE SCALE GENOMIC DNA]</scope>
    <source>
        <strain evidence="2">Nl14</strain>
    </source>
</reference>
<dbReference type="AlphaFoldDB" id="A0A1I7IM04"/>
<name>A0A1I7IM04_9PROT</name>
<gene>
    <name evidence="1" type="ORF">SAMN05216417_12148</name>
</gene>